<dbReference type="Proteomes" id="UP000183104">
    <property type="component" value="Unassembled WGS sequence"/>
</dbReference>
<evidence type="ECO:0000313" key="18">
    <source>
        <dbReference type="Proteomes" id="UP000183104"/>
    </source>
</evidence>
<dbReference type="InterPro" id="IPR021130">
    <property type="entry name" value="PRib-ATP_PPHydrolase-like"/>
</dbReference>
<dbReference type="Gene3D" id="3.10.20.810">
    <property type="entry name" value="Phosphoribosyl-AMP cyclohydrolase"/>
    <property type="match status" value="1"/>
</dbReference>
<evidence type="ECO:0000256" key="11">
    <source>
        <dbReference type="ARBA" id="ARBA00022801"/>
    </source>
</evidence>
<dbReference type="EMBL" id="FMUN01000006">
    <property type="protein sequence ID" value="SCY49700.1"/>
    <property type="molecule type" value="Genomic_DNA"/>
</dbReference>
<dbReference type="OrthoDB" id="9795769at2"/>
<dbReference type="PANTHER" id="PTHR42945:SF1">
    <property type="entry name" value="HISTIDINE BIOSYNTHESIS BIFUNCTIONAL PROTEIN HIS7"/>
    <property type="match status" value="1"/>
</dbReference>
<dbReference type="RefSeq" id="WP_054965597.1">
    <property type="nucleotide sequence ID" value="NZ_FMUN01000006.1"/>
</dbReference>
<evidence type="ECO:0000256" key="9">
    <source>
        <dbReference type="ARBA" id="ARBA00022605"/>
    </source>
</evidence>
<evidence type="ECO:0000256" key="12">
    <source>
        <dbReference type="ARBA" id="ARBA00022840"/>
    </source>
</evidence>
<comment type="catalytic activity">
    <reaction evidence="2 15">
        <text>1-(5-phospho-beta-D-ribosyl)-ATP + H2O = 1-(5-phospho-beta-D-ribosyl)-5'-AMP + diphosphate + H(+)</text>
        <dbReference type="Rhea" id="RHEA:22828"/>
        <dbReference type="ChEBI" id="CHEBI:15377"/>
        <dbReference type="ChEBI" id="CHEBI:15378"/>
        <dbReference type="ChEBI" id="CHEBI:33019"/>
        <dbReference type="ChEBI" id="CHEBI:59457"/>
        <dbReference type="ChEBI" id="CHEBI:73183"/>
        <dbReference type="EC" id="3.6.1.31"/>
    </reaction>
</comment>
<evidence type="ECO:0000256" key="7">
    <source>
        <dbReference type="ARBA" id="ARBA00008299"/>
    </source>
</evidence>
<evidence type="ECO:0000256" key="4">
    <source>
        <dbReference type="ARBA" id="ARBA00005169"/>
    </source>
</evidence>
<comment type="pathway">
    <text evidence="5 15">Amino-acid biosynthesis; L-histidine biosynthesis; L-histidine from 5-phospho-alpha-D-ribose 1-diphosphate: step 2/9.</text>
</comment>
<dbReference type="GO" id="GO:0004635">
    <property type="term" value="F:phosphoribosyl-AMP cyclohydrolase activity"/>
    <property type="evidence" value="ECO:0007669"/>
    <property type="project" value="UniProtKB-UniRule"/>
</dbReference>
<dbReference type="STRING" id="381306.AN478_05390"/>
<evidence type="ECO:0000256" key="14">
    <source>
        <dbReference type="ARBA" id="ARBA00023268"/>
    </source>
</evidence>
<keyword evidence="13 15" id="KW-0368">Histidine biosynthesis</keyword>
<dbReference type="EC" id="3.6.1.31" evidence="15"/>
<evidence type="ECO:0000256" key="5">
    <source>
        <dbReference type="ARBA" id="ARBA00005204"/>
    </source>
</evidence>
<evidence type="ECO:0000256" key="8">
    <source>
        <dbReference type="ARBA" id="ARBA00022490"/>
    </source>
</evidence>
<comment type="subcellular location">
    <subcellularLocation>
        <location evidence="3 15">Cytoplasm</location>
    </subcellularLocation>
</comment>
<keyword evidence="11 15" id="KW-0378">Hydrolase</keyword>
<dbReference type="GO" id="GO:0000105">
    <property type="term" value="P:L-histidine biosynthetic process"/>
    <property type="evidence" value="ECO:0007669"/>
    <property type="project" value="UniProtKB-UniRule"/>
</dbReference>
<dbReference type="SUPFAM" id="SSF141734">
    <property type="entry name" value="HisI-like"/>
    <property type="match status" value="1"/>
</dbReference>
<keyword evidence="18" id="KW-1185">Reference proteome</keyword>
<evidence type="ECO:0000256" key="2">
    <source>
        <dbReference type="ARBA" id="ARBA00001460"/>
    </source>
</evidence>
<evidence type="ECO:0000256" key="15">
    <source>
        <dbReference type="HAMAP-Rule" id="MF_01019"/>
    </source>
</evidence>
<dbReference type="GO" id="GO:0005524">
    <property type="term" value="F:ATP binding"/>
    <property type="evidence" value="ECO:0007669"/>
    <property type="project" value="UniProtKB-KW"/>
</dbReference>
<dbReference type="NCBIfam" id="NF000768">
    <property type="entry name" value="PRK00051.1"/>
    <property type="match status" value="1"/>
</dbReference>
<dbReference type="HAMAP" id="MF_01019">
    <property type="entry name" value="HisIE"/>
    <property type="match status" value="1"/>
</dbReference>
<dbReference type="SUPFAM" id="SSF101386">
    <property type="entry name" value="all-alpha NTP pyrophosphatases"/>
    <property type="match status" value="1"/>
</dbReference>
<dbReference type="NCBIfam" id="NF001611">
    <property type="entry name" value="PRK00400.1-3"/>
    <property type="match status" value="1"/>
</dbReference>
<name>A0A0P9EE18_9GAMM</name>
<dbReference type="PANTHER" id="PTHR42945">
    <property type="entry name" value="HISTIDINE BIOSYNTHESIS BIFUNCTIONAL PROTEIN"/>
    <property type="match status" value="1"/>
</dbReference>
<dbReference type="EC" id="3.5.4.19" evidence="15"/>
<evidence type="ECO:0000259" key="16">
    <source>
        <dbReference type="Pfam" id="PF01502"/>
    </source>
</evidence>
<comment type="similarity">
    <text evidence="6 15">In the C-terminal section; belongs to the PRA-PH family.</text>
</comment>
<dbReference type="HAMAP" id="MF_01020">
    <property type="entry name" value="HisE"/>
    <property type="match status" value="1"/>
</dbReference>
<dbReference type="Pfam" id="PF01502">
    <property type="entry name" value="PRA-CH"/>
    <property type="match status" value="1"/>
</dbReference>
<dbReference type="FunFam" id="3.10.20.810:FF:000001">
    <property type="entry name" value="Histidine biosynthesis bifunctional protein HisIE"/>
    <property type="match status" value="1"/>
</dbReference>
<dbReference type="InterPro" id="IPR002496">
    <property type="entry name" value="PRib_AMP_CycHydrolase_dom"/>
</dbReference>
<dbReference type="InterPro" id="IPR038019">
    <property type="entry name" value="PRib_AMP_CycHydrolase_sf"/>
</dbReference>
<comment type="similarity">
    <text evidence="7 15">In the N-terminal section; belongs to the PRA-CH family.</text>
</comment>
<dbReference type="Pfam" id="PF01503">
    <property type="entry name" value="PRA-PH"/>
    <property type="match status" value="1"/>
</dbReference>
<dbReference type="GO" id="GO:0004636">
    <property type="term" value="F:phosphoribosyl-ATP diphosphatase activity"/>
    <property type="evidence" value="ECO:0007669"/>
    <property type="project" value="UniProtKB-UniRule"/>
</dbReference>
<dbReference type="UniPathway" id="UPA00031">
    <property type="reaction ID" value="UER00007"/>
</dbReference>
<dbReference type="Gene3D" id="1.10.287.1080">
    <property type="entry name" value="MazG-like"/>
    <property type="match status" value="1"/>
</dbReference>
<feature type="region of interest" description="Phosphoribosyl-AMP cyclohydrolase" evidence="15">
    <location>
        <begin position="1"/>
        <end position="133"/>
    </location>
</feature>
<dbReference type="NCBIfam" id="TIGR03188">
    <property type="entry name" value="histidine_hisI"/>
    <property type="match status" value="1"/>
</dbReference>
<gene>
    <name evidence="15" type="primary">hisI</name>
    <name evidence="15" type="synonym">hisIE</name>
    <name evidence="17" type="ORF">SAMN05661077_2302</name>
</gene>
<evidence type="ECO:0000256" key="10">
    <source>
        <dbReference type="ARBA" id="ARBA00022741"/>
    </source>
</evidence>
<dbReference type="PATRIC" id="fig|381306.5.peg.2272"/>
<keyword evidence="14 15" id="KW-0511">Multifunctional enzyme</keyword>
<evidence type="ECO:0000256" key="3">
    <source>
        <dbReference type="ARBA" id="ARBA00004496"/>
    </source>
</evidence>
<comment type="catalytic activity">
    <reaction evidence="1 15">
        <text>1-(5-phospho-beta-D-ribosyl)-5'-AMP + H2O = 1-(5-phospho-beta-D-ribosyl)-5-[(5-phospho-beta-D-ribosylamino)methylideneamino]imidazole-4-carboxamide</text>
        <dbReference type="Rhea" id="RHEA:20049"/>
        <dbReference type="ChEBI" id="CHEBI:15377"/>
        <dbReference type="ChEBI" id="CHEBI:58435"/>
        <dbReference type="ChEBI" id="CHEBI:59457"/>
        <dbReference type="EC" id="3.5.4.19"/>
    </reaction>
</comment>
<keyword evidence="10 15" id="KW-0547">Nucleotide-binding</keyword>
<proteinExistence type="inferred from homology"/>
<dbReference type="InterPro" id="IPR026660">
    <property type="entry name" value="PRA-CH"/>
</dbReference>
<protein>
    <recommendedName>
        <fullName evidence="15">Histidine biosynthesis bifunctional protein HisIE</fullName>
    </recommendedName>
    <domain>
        <recommendedName>
            <fullName evidence="15">Phosphoribosyl-AMP cyclohydrolase</fullName>
            <shortName evidence="15">PRA-CH</shortName>
            <ecNumber evidence="15">3.5.4.19</ecNumber>
        </recommendedName>
    </domain>
    <domain>
        <recommendedName>
            <fullName evidence="15">Phosphoribosyl-ATP pyrophosphatase</fullName>
            <shortName evidence="15">PRA-PH</shortName>
            <ecNumber evidence="15">3.6.1.31</ecNumber>
        </recommendedName>
    </domain>
</protein>
<feature type="domain" description="Phosphoribosyl-AMP cyclohydrolase" evidence="16">
    <location>
        <begin position="32"/>
        <end position="105"/>
    </location>
</feature>
<dbReference type="InterPro" id="IPR008179">
    <property type="entry name" value="HisE"/>
</dbReference>
<reference evidence="18" key="1">
    <citation type="submission" date="2016-10" db="EMBL/GenBank/DDBJ databases">
        <authorList>
            <person name="Varghese N."/>
        </authorList>
    </citation>
    <scope>NUCLEOTIDE SEQUENCE [LARGE SCALE GENOMIC DNA]</scope>
    <source>
        <strain evidence="18">HL 19</strain>
    </source>
</reference>
<evidence type="ECO:0000313" key="17">
    <source>
        <dbReference type="EMBL" id="SCY49700.1"/>
    </source>
</evidence>
<dbReference type="NCBIfam" id="NF002747">
    <property type="entry name" value="PRK02759.1"/>
    <property type="match status" value="1"/>
</dbReference>
<keyword evidence="9 15" id="KW-0028">Amino-acid biosynthesis</keyword>
<dbReference type="InterPro" id="IPR023019">
    <property type="entry name" value="His_synth_HisIE"/>
</dbReference>
<feature type="region of interest" description="Phosphoribosyl-ATP pyrophosphohydrolase" evidence="15">
    <location>
        <begin position="134"/>
        <end position="239"/>
    </location>
</feature>
<dbReference type="CDD" id="cd11534">
    <property type="entry name" value="NTP-PPase_HisIE_like"/>
    <property type="match status" value="1"/>
</dbReference>
<dbReference type="GO" id="GO:0005737">
    <property type="term" value="C:cytoplasm"/>
    <property type="evidence" value="ECO:0007669"/>
    <property type="project" value="UniProtKB-SubCell"/>
</dbReference>
<keyword evidence="12 15" id="KW-0067">ATP-binding</keyword>
<comment type="pathway">
    <text evidence="4 15">Amino-acid biosynthesis; L-histidine biosynthesis; L-histidine from 5-phospho-alpha-D-ribose 1-diphosphate: step 3/9.</text>
</comment>
<keyword evidence="8 15" id="KW-0963">Cytoplasm</keyword>
<evidence type="ECO:0000256" key="6">
    <source>
        <dbReference type="ARBA" id="ARBA00007731"/>
    </source>
</evidence>
<dbReference type="HAMAP" id="MF_01021">
    <property type="entry name" value="HisI"/>
    <property type="match status" value="1"/>
</dbReference>
<evidence type="ECO:0000256" key="13">
    <source>
        <dbReference type="ARBA" id="ARBA00023102"/>
    </source>
</evidence>
<evidence type="ECO:0000256" key="1">
    <source>
        <dbReference type="ARBA" id="ARBA00000024"/>
    </source>
</evidence>
<accession>A0A0P9EE18</accession>
<dbReference type="AlphaFoldDB" id="A0A0P9EE18"/>
<organism evidence="17 18">
    <name type="scientific">Thiohalorhabdus denitrificans</name>
    <dbReference type="NCBI Taxonomy" id="381306"/>
    <lineage>
        <taxon>Bacteria</taxon>
        <taxon>Pseudomonadati</taxon>
        <taxon>Pseudomonadota</taxon>
        <taxon>Gammaproteobacteria</taxon>
        <taxon>Thiohalorhabdales</taxon>
        <taxon>Thiohalorhabdaceae</taxon>
        <taxon>Thiohalorhabdus</taxon>
    </lineage>
</organism>
<sequence>MSEEAWLDAVQWDDNGLVVAIAQEARSGEILMQAYMNREALAATVRDGYATYWSRSRSKLWRKGESSGHLQAVEEVRLDCDNDAVLLRVQQTGPACHTGRANCFFQRLEGDAWVKTQPAPGGAKESDPDGGDTLRRIAAVLEERKGASAGSSYVASLYAKGRNKILEKVGEEATEVLLAAKDGEQDRNAVVSETADLWFHCLIMLAEQGLGPDEVLAELDRRFGTSGHTEKAARGGTGS</sequence>